<comment type="caution">
    <text evidence="1">The sequence shown here is derived from an EMBL/GenBank/DDBJ whole genome shotgun (WGS) entry which is preliminary data.</text>
</comment>
<accession>A0ABW9FZY0</accession>
<protein>
    <submittedName>
        <fullName evidence="1">Uncharacterized protein</fullName>
    </submittedName>
</protein>
<evidence type="ECO:0000313" key="1">
    <source>
        <dbReference type="EMBL" id="MFM1731195.1"/>
    </source>
</evidence>
<dbReference type="Proteomes" id="UP001629744">
    <property type="component" value="Unassembled WGS sequence"/>
</dbReference>
<dbReference type="EMBL" id="JBDLNU010000007">
    <property type="protein sequence ID" value="MFM1731195.1"/>
    <property type="molecule type" value="Genomic_DNA"/>
</dbReference>
<evidence type="ECO:0000313" key="2">
    <source>
        <dbReference type="Proteomes" id="UP001629744"/>
    </source>
</evidence>
<dbReference type="RefSeq" id="WP_348605204.1">
    <property type="nucleotide sequence ID" value="NZ_CP157276.1"/>
</dbReference>
<name>A0ABW9FZY0_9NOCA</name>
<organism evidence="1 2">
    <name type="scientific">Prescottella soli</name>
    <dbReference type="NCBI Taxonomy" id="1543852"/>
    <lineage>
        <taxon>Bacteria</taxon>
        <taxon>Bacillati</taxon>
        <taxon>Actinomycetota</taxon>
        <taxon>Actinomycetes</taxon>
        <taxon>Mycobacteriales</taxon>
        <taxon>Nocardiaceae</taxon>
        <taxon>Prescottella</taxon>
    </lineage>
</organism>
<sequence>MLPDDRARHDFECAVGSFLRPLDGAIVVPTGDGAEAFIDAEEIIGRPARTFDEFAQANTAAWKVNEQ</sequence>
<gene>
    <name evidence="1" type="ORF">ABEU19_004751</name>
</gene>
<reference evidence="1 2" key="1">
    <citation type="submission" date="2023-11" db="EMBL/GenBank/DDBJ databases">
        <authorList>
            <person name="Val-Calvo J."/>
            <person name="Scortti M."/>
            <person name="Vazquez-Boland J."/>
        </authorList>
    </citation>
    <scope>NUCLEOTIDE SEQUENCE [LARGE SCALE GENOMIC DNA]</scope>
    <source>
        <strain evidence="1 2">DSM 46662</strain>
    </source>
</reference>
<proteinExistence type="predicted"/>
<keyword evidence="2" id="KW-1185">Reference proteome</keyword>